<reference evidence="1 2" key="1">
    <citation type="submission" date="2020-08" db="EMBL/GenBank/DDBJ databases">
        <title>Genomic Encyclopedia of Type Strains, Phase IV (KMG-IV): sequencing the most valuable type-strain genomes for metagenomic binning, comparative biology and taxonomic classification.</title>
        <authorList>
            <person name="Goeker M."/>
        </authorList>
    </citation>
    <scope>NUCLEOTIDE SEQUENCE [LARGE SCALE GENOMIC DNA]</scope>
    <source>
        <strain evidence="1 2">DSM 16325</strain>
    </source>
</reference>
<dbReference type="Proteomes" id="UP000520011">
    <property type="component" value="Unassembled WGS sequence"/>
</dbReference>
<dbReference type="AlphaFoldDB" id="A0A7W8IRM6"/>
<dbReference type="RefSeq" id="WP_183255113.1">
    <property type="nucleotide sequence ID" value="NZ_JACHEP010000016.1"/>
</dbReference>
<comment type="caution">
    <text evidence="1">The sequence shown here is derived from an EMBL/GenBank/DDBJ whole genome shotgun (WGS) entry which is preliminary data.</text>
</comment>
<keyword evidence="2" id="KW-1185">Reference proteome</keyword>
<sequence length="60" mass="6661">MNEVLGDEKGNGGIILNPQALELAKRIVELDLQRDAVFEQLIVLVGERAYELLRAVQNQG</sequence>
<proteinExistence type="predicted"/>
<evidence type="ECO:0000313" key="1">
    <source>
        <dbReference type="EMBL" id="MBB5325478.1"/>
    </source>
</evidence>
<dbReference type="EMBL" id="JACHEP010000016">
    <property type="protein sequence ID" value="MBB5325478.1"/>
    <property type="molecule type" value="Genomic_DNA"/>
</dbReference>
<name>A0A7W8IRM6_9BACL</name>
<organism evidence="1 2">
    <name type="scientific">Anoxybacteroides tepidamans</name>
    <dbReference type="NCBI Taxonomy" id="265948"/>
    <lineage>
        <taxon>Bacteria</taxon>
        <taxon>Bacillati</taxon>
        <taxon>Bacillota</taxon>
        <taxon>Bacilli</taxon>
        <taxon>Bacillales</taxon>
        <taxon>Anoxybacillaceae</taxon>
        <taxon>Anoxybacteroides</taxon>
    </lineage>
</organism>
<accession>A0A7W8IRM6</accession>
<protein>
    <submittedName>
        <fullName evidence="1">Uncharacterized protein</fullName>
    </submittedName>
</protein>
<evidence type="ECO:0000313" key="2">
    <source>
        <dbReference type="Proteomes" id="UP000520011"/>
    </source>
</evidence>
<gene>
    <name evidence="1" type="ORF">HNQ34_002579</name>
</gene>